<evidence type="ECO:0000256" key="5">
    <source>
        <dbReference type="ARBA" id="ARBA00022737"/>
    </source>
</evidence>
<evidence type="ECO:0000256" key="14">
    <source>
        <dbReference type="SAM" id="Coils"/>
    </source>
</evidence>
<protein>
    <submittedName>
        <fullName evidence="22">Dynein axonemal heavy chain 12</fullName>
    </submittedName>
</protein>
<evidence type="ECO:0000259" key="21">
    <source>
        <dbReference type="Pfam" id="PF18199"/>
    </source>
</evidence>
<dbReference type="GO" id="GO:0070286">
    <property type="term" value="P:axonemal dynein complex assembly"/>
    <property type="evidence" value="ECO:0007669"/>
    <property type="project" value="UniProtKB-ARBA"/>
</dbReference>
<keyword evidence="3" id="KW-0963">Cytoplasm</keyword>
<dbReference type="InterPro" id="IPR041589">
    <property type="entry name" value="DNAH3_AAA_lid_1"/>
</dbReference>
<keyword evidence="13" id="KW-0966">Cell projection</keyword>
<dbReference type="FunFam" id="3.40.50.300:FF:000362">
    <property type="entry name" value="Dynein, axonemal, heavy chain 6"/>
    <property type="match status" value="1"/>
</dbReference>
<dbReference type="InterPro" id="IPR013602">
    <property type="entry name" value="Dynein_heavy_linker"/>
</dbReference>
<dbReference type="GO" id="GO:0005524">
    <property type="term" value="F:ATP binding"/>
    <property type="evidence" value="ECO:0007669"/>
    <property type="project" value="UniProtKB-KW"/>
</dbReference>
<dbReference type="GO" id="GO:0045505">
    <property type="term" value="F:dynein intermediate chain binding"/>
    <property type="evidence" value="ECO:0007669"/>
    <property type="project" value="InterPro"/>
</dbReference>
<feature type="domain" description="Dynein heavy chain 3 AAA+ lid" evidence="19">
    <location>
        <begin position="1602"/>
        <end position="1685"/>
    </location>
</feature>
<evidence type="ECO:0000256" key="6">
    <source>
        <dbReference type="ARBA" id="ARBA00022741"/>
    </source>
</evidence>
<organism evidence="22 23">
    <name type="scientific">Propithecus coquereli</name>
    <name type="common">Coquerel's sifaka</name>
    <name type="synonym">Propithecus verreauxi coquereli</name>
    <dbReference type="NCBI Taxonomy" id="379532"/>
    <lineage>
        <taxon>Eukaryota</taxon>
        <taxon>Metazoa</taxon>
        <taxon>Chordata</taxon>
        <taxon>Craniata</taxon>
        <taxon>Vertebrata</taxon>
        <taxon>Euteleostomi</taxon>
        <taxon>Mammalia</taxon>
        <taxon>Eutheria</taxon>
        <taxon>Euarchontoglires</taxon>
        <taxon>Primates</taxon>
        <taxon>Strepsirrhini</taxon>
        <taxon>Lemuriformes</taxon>
        <taxon>Indriidae</taxon>
        <taxon>Propithecus</taxon>
    </lineage>
</organism>
<reference evidence="22" key="2">
    <citation type="submission" date="2025-09" db="UniProtKB">
        <authorList>
            <consortium name="Ensembl"/>
        </authorList>
    </citation>
    <scope>IDENTIFICATION</scope>
</reference>
<feature type="domain" description="Dynein heavy chain region D6 P-loop" evidence="15">
    <location>
        <begin position="2020"/>
        <end position="2135"/>
    </location>
</feature>
<dbReference type="Pfam" id="PF08393">
    <property type="entry name" value="DHC_N2"/>
    <property type="match status" value="1"/>
</dbReference>
<dbReference type="Pfam" id="PF12775">
    <property type="entry name" value="AAA_7"/>
    <property type="match status" value="2"/>
</dbReference>
<evidence type="ECO:0000256" key="11">
    <source>
        <dbReference type="ARBA" id="ARBA00023175"/>
    </source>
</evidence>
<dbReference type="Ensembl" id="ENSPCOT00000023516.1">
    <property type="protein sequence ID" value="ENSPCOP00000012913.1"/>
    <property type="gene ID" value="ENSPCOG00000018048.1"/>
</dbReference>
<dbReference type="GO" id="GO:0051959">
    <property type="term" value="F:dynein light intermediate chain binding"/>
    <property type="evidence" value="ECO:0007669"/>
    <property type="project" value="InterPro"/>
</dbReference>
<evidence type="ECO:0000313" key="22">
    <source>
        <dbReference type="Ensembl" id="ENSPCOP00000012913.1"/>
    </source>
</evidence>
<dbReference type="Pfam" id="PF03028">
    <property type="entry name" value="Dynein_heavy"/>
    <property type="match status" value="1"/>
</dbReference>
<evidence type="ECO:0000256" key="2">
    <source>
        <dbReference type="ARBA" id="ARBA00008887"/>
    </source>
</evidence>
<dbReference type="Pfam" id="PF17857">
    <property type="entry name" value="AAA_lid_1"/>
    <property type="match status" value="1"/>
</dbReference>
<keyword evidence="5" id="KW-0677">Repeat</keyword>
<evidence type="ECO:0000256" key="10">
    <source>
        <dbReference type="ARBA" id="ARBA00023069"/>
    </source>
</evidence>
<dbReference type="FunFam" id="1.20.140.100:FF:000004">
    <property type="entry name" value="Dynein axonemal heavy chain 6"/>
    <property type="match status" value="1"/>
</dbReference>
<evidence type="ECO:0000256" key="3">
    <source>
        <dbReference type="ARBA" id="ARBA00022490"/>
    </source>
</evidence>
<dbReference type="InterPro" id="IPR041658">
    <property type="entry name" value="AAA_lid_11"/>
</dbReference>
<dbReference type="Pfam" id="PF12780">
    <property type="entry name" value="AAA_8"/>
    <property type="match status" value="1"/>
</dbReference>
<dbReference type="FunFam" id="1.10.8.710:FF:000004">
    <property type="entry name" value="Dynein axonemal heavy chain 6"/>
    <property type="match status" value="1"/>
</dbReference>
<evidence type="ECO:0000256" key="4">
    <source>
        <dbReference type="ARBA" id="ARBA00022701"/>
    </source>
</evidence>
<evidence type="ECO:0000259" key="19">
    <source>
        <dbReference type="Pfam" id="PF17857"/>
    </source>
</evidence>
<dbReference type="FunFam" id="1.10.287.2620:FF:000002">
    <property type="entry name" value="Dynein heavy chain 2, axonemal"/>
    <property type="match status" value="1"/>
</dbReference>
<dbReference type="Gene3D" id="3.40.50.300">
    <property type="entry name" value="P-loop containing nucleotide triphosphate hydrolases"/>
    <property type="match status" value="5"/>
</dbReference>
<dbReference type="PANTHER" id="PTHR22878:SF70">
    <property type="entry name" value="DYNEIN HEAVY CHAIN 2, AXONEMAL"/>
    <property type="match status" value="1"/>
</dbReference>
<feature type="coiled-coil region" evidence="14">
    <location>
        <begin position="497"/>
        <end position="524"/>
    </location>
</feature>
<dbReference type="InterPro" id="IPR026983">
    <property type="entry name" value="DHC"/>
</dbReference>
<keyword evidence="10" id="KW-0969">Cilium</keyword>
<dbReference type="GO" id="GO:0008569">
    <property type="term" value="F:minus-end-directed microtubule motor activity"/>
    <property type="evidence" value="ECO:0007669"/>
    <property type="project" value="InterPro"/>
</dbReference>
<dbReference type="Proteomes" id="UP000233160">
    <property type="component" value="Unassembled WGS sequence"/>
</dbReference>
<evidence type="ECO:0000256" key="1">
    <source>
        <dbReference type="ARBA" id="ARBA00004430"/>
    </source>
</evidence>
<comment type="similarity">
    <text evidence="2">Belongs to the dynein heavy chain family.</text>
</comment>
<dbReference type="Gene3D" id="1.10.8.710">
    <property type="match status" value="1"/>
</dbReference>
<reference evidence="22" key="1">
    <citation type="submission" date="2025-08" db="UniProtKB">
        <authorList>
            <consortium name="Ensembl"/>
        </authorList>
    </citation>
    <scope>IDENTIFICATION</scope>
</reference>
<keyword evidence="6" id="KW-0547">Nucleotide-binding</keyword>
<feature type="domain" description="Dynein heavy chain AAA lid" evidence="20">
    <location>
        <begin position="2171"/>
        <end position="2216"/>
    </location>
</feature>
<proteinExistence type="inferred from homology"/>
<dbReference type="FunFam" id="1.20.1270.280:FF:000001">
    <property type="entry name" value="dynein heavy chain 7, axonemal"/>
    <property type="match status" value="1"/>
</dbReference>
<keyword evidence="7" id="KW-0067">ATP-binding</keyword>
<dbReference type="InterPro" id="IPR027417">
    <property type="entry name" value="P-loop_NTPase"/>
</dbReference>
<dbReference type="InterPro" id="IPR043157">
    <property type="entry name" value="Dynein_AAA1S"/>
</dbReference>
<dbReference type="GO" id="GO:0005858">
    <property type="term" value="C:axonemal dynein complex"/>
    <property type="evidence" value="ECO:0007669"/>
    <property type="project" value="UniProtKB-ARBA"/>
</dbReference>
<dbReference type="Pfam" id="PF18199">
    <property type="entry name" value="Dynein_C"/>
    <property type="match status" value="2"/>
</dbReference>
<keyword evidence="9 14" id="KW-0175">Coiled coil</keyword>
<accession>A0A2K6FFZ9</accession>
<dbReference type="InterPro" id="IPR024317">
    <property type="entry name" value="Dynein_heavy_chain_D4_dom"/>
</dbReference>
<dbReference type="SUPFAM" id="SSF52540">
    <property type="entry name" value="P-loop containing nucleoside triphosphate hydrolases"/>
    <property type="match status" value="3"/>
</dbReference>
<dbReference type="GeneTree" id="ENSGT00940000154280"/>
<dbReference type="InterPro" id="IPR004273">
    <property type="entry name" value="Dynein_heavy_D6_P-loop"/>
</dbReference>
<dbReference type="Gene3D" id="3.10.490.20">
    <property type="match status" value="1"/>
</dbReference>
<feature type="domain" description="Dynein heavy chain C-terminal" evidence="21">
    <location>
        <begin position="2258"/>
        <end position="2448"/>
    </location>
</feature>
<feature type="domain" description="Dynein heavy chain AAA module D4" evidence="18">
    <location>
        <begin position="1754"/>
        <end position="1833"/>
    </location>
</feature>
<keyword evidence="8" id="KW-0243">Dynein</keyword>
<evidence type="ECO:0000259" key="18">
    <source>
        <dbReference type="Pfam" id="PF12780"/>
    </source>
</evidence>
<dbReference type="GO" id="GO:0007018">
    <property type="term" value="P:microtubule-based movement"/>
    <property type="evidence" value="ECO:0007669"/>
    <property type="project" value="InterPro"/>
</dbReference>
<dbReference type="Gene3D" id="1.20.920.30">
    <property type="match status" value="1"/>
</dbReference>
<dbReference type="FunFam" id="1.20.920.30:FF:000002">
    <property type="entry name" value="Dynein axonemal heavy chain 3"/>
    <property type="match status" value="1"/>
</dbReference>
<name>A0A2K6FFZ9_PROCO</name>
<evidence type="ECO:0000259" key="16">
    <source>
        <dbReference type="Pfam" id="PF08393"/>
    </source>
</evidence>
<dbReference type="InterPro" id="IPR042219">
    <property type="entry name" value="AAA_lid_11_sf"/>
</dbReference>
<dbReference type="FunFam" id="3.20.180.20:FF:000003">
    <property type="entry name" value="Dynein heavy chain 12, axonemal"/>
    <property type="match status" value="1"/>
</dbReference>
<keyword evidence="11" id="KW-0505">Motor protein</keyword>
<sequence length="2533" mass="292467">MSDPNKAAIEAEKEALNLKLPPIVHPPKNIGVDTPAQSKLLNYRRSKEQQKKINQLVTDGAKINLDRTLGKRAPPLPEVNYPPTFNYIYMKQCVESSPIVPIQQEWLDHMLMLIPESLKEGKKREELIESLINEVSSDFESSMKRYLGKVGFILFEVIVICDIMQLKDLLRRTAEGFVKLFDPQDQQGLPIFKMELTFDDDKMEFYPTLQDLEDVILSVVERIAEALQNVQTIPSWLSGTSTPVNLDTELPEHVLQWALSTLKVAIHHNLEGARKHYETYGIYNIYNIIPFFHHFIFMRIWIGHELLIFIEKFFSLASEIMLLLQWIHYPMVRLDCEDLKTGLTNKAKAFANILLNDINNKAEHYVSICSEFEAIKEHAIKVPETTEEMMDLIAYIEKARTVGIKELISRIKESKRQMSYFLDVFLFPQEDLALNATVLMWPGKINPIFDANDELIETAKRKKENELIAKREKLILEIEKESCRMEEFTEFAELERMQQYVTDVRQLQKRIQESEEAVQFINKEEELFKWELTKYPELDKLKVNIEPYQKFFNFVLKWQRSEKRFKTKQKILKSLSPKFQNKKKIVGIKECKIKENIPTVSILCNPGMRARHWKQMSEIVGYDLTPDSGTTLRKVLKLNLTPYLEQFEVISAGASKEFSLEKAMRTMIGTWDDIAFHISLYRDTGVCILSSVDEIQAILDDQIIKTQTMRGSPFIKPFEKEIKAWEDRLIRIQETIDEWLKVQAQWLYLEPIFCSEDIMQQMPEEGRQFQTVDRHWRDIMKFCAKDPKVLAATSLTGLLEKLQNCNELLEKIMKGLNAYLEKKRLFFPRFFFLSNDEMLEILSETKDPLRVQPHLKKCFEGIAKLEFLPNLDIKAMYSSEGERVELIALISTSAARGAVEKWLIQVEDLMLRSIHDVIAAARLAYPESARRDWVREWPGQVVLCVSQMFWTSETQEVISDHVSYFTLFFLGVSHDTDFQWLAQLRYYWEYDNARVRIINCNVKYAYEYLGNSPRLVITPLTDRCYRTLIGAFYLNLGGAPEGPAGTGKTETTKDLAKALAVQCVVFNCSDGLDYLAMGKFFKGLASSGAWACFDEFNRIELEVLSVVAQQILCIQRAIQQKLEVFIFEGTELKLNPNCFVAITMNPGYAGRSELPDNLKVLFRTVAMMVPNYALIAEISLYSYGFLNAKPLSVKIVMTYRLCSEQLSSQFHYDYGMRAVKAVLVAAGNLKLKYPDENEDILLLRSIKDVNEPKFLSHDIPLFNGITSDLFPGIKLPEADYHVSKPMRMTYSVISRHKFKRCFIIPATVSRCGMIYLEPSQLGWKPLVSSWLNSLKGPLCEPEHQALLGKLFDWLIPPSLRFRKKNLSLLFRDYNRYKLKIFFHQQACFIFSLIWSIGGSCDTDSRVIFDNFIRLIILGKDDENPLPASVGKWECHFDEKGLVYDYMPLLFVGPTGTGKSVYVKDKLMNHLEKNQYFPFYVNFSARTSANQVQIHISFHLNVFLTDCLKFFMYFSRYDLKDTSKITLVDIELIAAMGPPGGGRNPVTPRFIRHFNVCGINPFSDETMIRIFSSIVAFYLRTREFSPEYFVTGNQIVSGTMEVYKQSMENLLPTPTKSHYTFNLRDFSRVIRGCLLIGRDAVKSKHTMIRLFVHEVLRVFYDRLINDDDRNWLFKLTKTVIKDHFKESFDIIFSHLRKENAPVTEEDLRNLMFGDYMNPDLEGDDRVYIEIPNIHRFSDIVDQCLDEYNQTHKTRMNLVIFRYVLEHLSRICRVLKQSGGNALLVGLGGSGRQSLTRLATAMAKMQIFQPEISKSYGMNEWREDMKFLQSCVTIPATNRIMDNKSKILEKRLRYLNDHFTYNLYCNICRSLFEKDKLLFSFLLCAKLLLAKKEIDYQELMFLLTGGVSLKSAEKNPDPSWLQDKSWEEICRASEFPAFKELRTHFREHISEWQEIYNSKEPHNAKFPVPMDRLNELQKIIILRCLRPDKITPAITNYVTDKLGKKFVEPPPFDLTKSYLDSNCTIPLIFVLSPGADPMASLLKFANDKSMSGNKFQAISLGQGQGPVATKMIKAAIEEGTWVCLQNCHLAVSWMPMLEKICEDFNSETCNSSFRLWLTSYPSPKFPVTILQNGVKMTNEPPTGLRLNLLQSYLTDPISDPEFFKGCQGKELAWEKLLFGVCFFHALVQERKKFGPLGWNIPYGFNESDLRISIRQLQSTAGPLMPRPHSKRFFAVPKLPFTQHPEVFGLHENVDISKDLQQTKILFESLLLTQGGSKQTGASGSTDQILLEITKDILNKLPHDFDIEAALMKYPVRYEESMNTVLVQEMERFNNLIRTIRNTLLDLEKAIKGVVVMDSALEALSGSLLIGKVPEIWAKRSYPSLKPLGSYITDFLARLKFLQVWCNSGKPCVFWLSGFFFTQAFLTGAMQNYARKYTTPIDLLGYEFEVHGLLAEQYPKLLFDLMPIIWIKPTEKSRIIKSDAYVCPLYKTSERKGTLSTTGHSTNFVIAMLLKTDQPTQHWIKRGVALLCQLDD</sequence>
<dbReference type="GO" id="GO:0005874">
    <property type="term" value="C:microtubule"/>
    <property type="evidence" value="ECO:0007669"/>
    <property type="project" value="UniProtKB-KW"/>
</dbReference>
<dbReference type="InterPro" id="IPR035699">
    <property type="entry name" value="AAA_6"/>
</dbReference>
<dbReference type="Gene3D" id="1.20.58.1120">
    <property type="match status" value="2"/>
</dbReference>
<dbReference type="Gene3D" id="3.20.180.20">
    <property type="entry name" value="Dynein heavy chain, N-terminal domain 2"/>
    <property type="match status" value="1"/>
</dbReference>
<feature type="domain" description="Dynein heavy chain linker" evidence="16">
    <location>
        <begin position="523"/>
        <end position="920"/>
    </location>
</feature>
<keyword evidence="4" id="KW-0493">Microtubule</keyword>
<comment type="subcellular location">
    <subcellularLocation>
        <location evidence="1">Cytoplasm</location>
        <location evidence="1">Cytoskeleton</location>
        <location evidence="1">Cilium axoneme</location>
    </subcellularLocation>
</comment>
<keyword evidence="23" id="KW-1185">Reference proteome</keyword>
<evidence type="ECO:0000256" key="8">
    <source>
        <dbReference type="ARBA" id="ARBA00023017"/>
    </source>
</evidence>
<dbReference type="Pfam" id="PF12774">
    <property type="entry name" value="AAA_6"/>
    <property type="match status" value="1"/>
</dbReference>
<evidence type="ECO:0000256" key="12">
    <source>
        <dbReference type="ARBA" id="ARBA00023212"/>
    </source>
</evidence>
<dbReference type="FunFam" id="3.40.50.300:FF:000044">
    <property type="entry name" value="Dynein heavy chain 5, axonemal"/>
    <property type="match status" value="1"/>
</dbReference>
<dbReference type="InterPro" id="IPR043160">
    <property type="entry name" value="Dynein_C_barrel"/>
</dbReference>
<keyword evidence="12" id="KW-0206">Cytoskeleton</keyword>
<dbReference type="PANTHER" id="PTHR22878">
    <property type="entry name" value="DYNEIN HEAVY CHAIN 6, AXONEMAL-LIKE-RELATED"/>
    <property type="match status" value="1"/>
</dbReference>
<evidence type="ECO:0000256" key="13">
    <source>
        <dbReference type="ARBA" id="ARBA00023273"/>
    </source>
</evidence>
<dbReference type="InterPro" id="IPR042228">
    <property type="entry name" value="Dynein_linker_3"/>
</dbReference>
<evidence type="ECO:0000256" key="9">
    <source>
        <dbReference type="ARBA" id="ARBA00023054"/>
    </source>
</evidence>
<dbReference type="Gene3D" id="1.20.140.100">
    <property type="entry name" value="Dynein heavy chain, N-terminal domain 2"/>
    <property type="match status" value="1"/>
</dbReference>
<evidence type="ECO:0000259" key="17">
    <source>
        <dbReference type="Pfam" id="PF12774"/>
    </source>
</evidence>
<dbReference type="InterPro" id="IPR041228">
    <property type="entry name" value="Dynein_C"/>
</dbReference>
<evidence type="ECO:0000259" key="15">
    <source>
        <dbReference type="Pfam" id="PF03028"/>
    </source>
</evidence>
<evidence type="ECO:0000313" key="23">
    <source>
        <dbReference type="Proteomes" id="UP000233160"/>
    </source>
</evidence>
<dbReference type="Pfam" id="PF18198">
    <property type="entry name" value="AAA_lid_11"/>
    <property type="match status" value="1"/>
</dbReference>
<dbReference type="Gene3D" id="1.10.287.2620">
    <property type="match status" value="1"/>
</dbReference>
<dbReference type="Gene3D" id="1.20.1270.280">
    <property type="match status" value="1"/>
</dbReference>
<feature type="domain" description="Dynein heavy chain C-terminal" evidence="21">
    <location>
        <begin position="2450"/>
        <end position="2529"/>
    </location>
</feature>
<evidence type="ECO:0000259" key="20">
    <source>
        <dbReference type="Pfam" id="PF18198"/>
    </source>
</evidence>
<feature type="domain" description="Dynein heavy chain hydrolytic ATP-binding dynein motor region" evidence="17">
    <location>
        <begin position="1004"/>
        <end position="1282"/>
    </location>
</feature>
<dbReference type="InterPro" id="IPR042222">
    <property type="entry name" value="Dynein_2_N"/>
</dbReference>
<dbReference type="Gene3D" id="1.10.8.720">
    <property type="entry name" value="Region D6 of dynein motor"/>
    <property type="match status" value="1"/>
</dbReference>
<gene>
    <name evidence="22" type="primary">DNAH12</name>
</gene>
<evidence type="ECO:0000256" key="7">
    <source>
        <dbReference type="ARBA" id="ARBA00022840"/>
    </source>
</evidence>